<dbReference type="Pfam" id="PF00593">
    <property type="entry name" value="TonB_dep_Rec_b-barrel"/>
    <property type="match status" value="1"/>
</dbReference>
<evidence type="ECO:0000256" key="4">
    <source>
        <dbReference type="ARBA" id="ARBA00022452"/>
    </source>
</evidence>
<dbReference type="Gene3D" id="2.170.130.10">
    <property type="entry name" value="TonB-dependent receptor, plug domain"/>
    <property type="match status" value="1"/>
</dbReference>
<evidence type="ECO:0000256" key="14">
    <source>
        <dbReference type="PROSITE-ProRule" id="PRU01360"/>
    </source>
</evidence>
<accession>A0ABU3PF10</accession>
<dbReference type="Proteomes" id="UP001246372">
    <property type="component" value="Unassembled WGS sequence"/>
</dbReference>
<evidence type="ECO:0000259" key="17">
    <source>
        <dbReference type="Pfam" id="PF00593"/>
    </source>
</evidence>
<feature type="domain" description="TonB-dependent receptor plug" evidence="18">
    <location>
        <begin position="48"/>
        <end position="157"/>
    </location>
</feature>
<evidence type="ECO:0000256" key="11">
    <source>
        <dbReference type="ARBA" id="ARBA00023136"/>
    </source>
</evidence>
<dbReference type="InterPro" id="IPR037066">
    <property type="entry name" value="Plug_dom_sf"/>
</dbReference>
<keyword evidence="6 14" id="KW-0812">Transmembrane</keyword>
<keyword evidence="20" id="KW-1185">Reference proteome</keyword>
<evidence type="ECO:0000256" key="12">
    <source>
        <dbReference type="ARBA" id="ARBA00023170"/>
    </source>
</evidence>
<evidence type="ECO:0000313" key="20">
    <source>
        <dbReference type="Proteomes" id="UP001246372"/>
    </source>
</evidence>
<keyword evidence="7 16" id="KW-0732">Signal</keyword>
<gene>
    <name evidence="19" type="ORF">RQP53_17795</name>
</gene>
<dbReference type="PROSITE" id="PS52016">
    <property type="entry name" value="TONB_DEPENDENT_REC_3"/>
    <property type="match status" value="1"/>
</dbReference>
<dbReference type="SUPFAM" id="SSF56935">
    <property type="entry name" value="Porins"/>
    <property type="match status" value="1"/>
</dbReference>
<evidence type="ECO:0000256" key="7">
    <source>
        <dbReference type="ARBA" id="ARBA00022729"/>
    </source>
</evidence>
<evidence type="ECO:0000256" key="8">
    <source>
        <dbReference type="ARBA" id="ARBA00023004"/>
    </source>
</evidence>
<proteinExistence type="inferred from homology"/>
<keyword evidence="12 19" id="KW-0675">Receptor</keyword>
<evidence type="ECO:0000256" key="15">
    <source>
        <dbReference type="RuleBase" id="RU003357"/>
    </source>
</evidence>
<feature type="signal peptide" evidence="16">
    <location>
        <begin position="1"/>
        <end position="27"/>
    </location>
</feature>
<evidence type="ECO:0000256" key="5">
    <source>
        <dbReference type="ARBA" id="ARBA00022496"/>
    </source>
</evidence>
<evidence type="ECO:0000256" key="10">
    <source>
        <dbReference type="ARBA" id="ARBA00023077"/>
    </source>
</evidence>
<dbReference type="EMBL" id="JAVXZY010000008">
    <property type="protein sequence ID" value="MDT9001136.1"/>
    <property type="molecule type" value="Genomic_DNA"/>
</dbReference>
<keyword evidence="8" id="KW-0408">Iron</keyword>
<sequence length="760" mass="82415">MNKQQLSLTQLASALALAFVGAAPALAQTSEVQELERVTITTGRGQLRSVQGLTKAEFENAISGTSPLATVSRLPGVNFQSADALGNYEWSTRFTVRAFSQNQLGFTLDDVPLGDMSYGNLNGLHISRAISSENVARATLSQGAGSLDTASSSNLGGTLQFYSARASDKFGVQAAQTVGSDSNRRSYVRIDSGTTGIGQFYASYTHQNAEKWKGHGEQRQQQLNLKYENQFGAKGEHSVSAFVNTSKRREIDYQDMSLAMIDRLGYHWDNFYPDFSAAITASNNYCGNVAGKPYTAQCDDAYYAGSGLRDDTLAGVTVNTQLTEQLRLKLTGYRHNNDGRGLWYTPYVSSPDANPASPNKTPISLRTTEYAIKRNGLVATLDLELGMHQFKFGYWHEGNDFDQARRFYATTPTAVPSPYDFPSNPFFTQWQYGFTTKTDQFSVADAITLSKQLTLGLGFKSLRVNIDGNLLVDADKNKPSGSISANKGFLPQVGLNYQLSASDELFASVSRNMRAYQGAATGTTPFATTAAGFAAIKSSLRPETSDNFEAGWRTQGKLYEGALTAYVVNFKDRLLGVQVGSGIQGNPTVLSNVGGVRTLGLEGALSFRLAPGFSWYNSLSLTNSTYRNDVVSNGVAVATSGKHVTDAPNTMLKSIFSYDQGSLFGSAGMDFMSKRYYTYLNDGSVPSRTLFNVSGGWRLKNIGGFLSEGSLQAGVTNLFDKKYISTIGSNGFVNSDPKGNEQTLLTGAPRQFFITFSAKL</sequence>
<comment type="caution">
    <text evidence="19">The sequence shown here is derived from an EMBL/GenBank/DDBJ whole genome shotgun (WGS) entry which is preliminary data.</text>
</comment>
<keyword evidence="9" id="KW-0406">Ion transport</keyword>
<organism evidence="19 20">
    <name type="scientific">Roseateles aquae</name>
    <dbReference type="NCBI Taxonomy" id="3077235"/>
    <lineage>
        <taxon>Bacteria</taxon>
        <taxon>Pseudomonadati</taxon>
        <taxon>Pseudomonadota</taxon>
        <taxon>Betaproteobacteria</taxon>
        <taxon>Burkholderiales</taxon>
        <taxon>Sphaerotilaceae</taxon>
        <taxon>Roseateles</taxon>
    </lineage>
</organism>
<dbReference type="PANTHER" id="PTHR32552">
    <property type="entry name" value="FERRICHROME IRON RECEPTOR-RELATED"/>
    <property type="match status" value="1"/>
</dbReference>
<evidence type="ECO:0000256" key="2">
    <source>
        <dbReference type="ARBA" id="ARBA00009810"/>
    </source>
</evidence>
<feature type="domain" description="TonB-dependent receptor-like beta-barrel" evidence="17">
    <location>
        <begin position="260"/>
        <end position="718"/>
    </location>
</feature>
<evidence type="ECO:0000256" key="3">
    <source>
        <dbReference type="ARBA" id="ARBA00022448"/>
    </source>
</evidence>
<dbReference type="InterPro" id="IPR012910">
    <property type="entry name" value="Plug_dom"/>
</dbReference>
<dbReference type="Gene3D" id="2.40.170.20">
    <property type="entry name" value="TonB-dependent receptor, beta-barrel domain"/>
    <property type="match status" value="1"/>
</dbReference>
<keyword evidence="4 14" id="KW-1134">Transmembrane beta strand</keyword>
<keyword evidence="13 14" id="KW-0998">Cell outer membrane</keyword>
<dbReference type="RefSeq" id="WP_315652024.1">
    <property type="nucleotide sequence ID" value="NZ_JAVXZY010000008.1"/>
</dbReference>
<keyword evidence="10 15" id="KW-0798">TonB box</keyword>
<evidence type="ECO:0000256" key="16">
    <source>
        <dbReference type="SAM" id="SignalP"/>
    </source>
</evidence>
<protein>
    <submittedName>
        <fullName evidence="19">TonB-dependent receptor</fullName>
    </submittedName>
</protein>
<comment type="similarity">
    <text evidence="2 14 15">Belongs to the TonB-dependent receptor family.</text>
</comment>
<dbReference type="InterPro" id="IPR000531">
    <property type="entry name" value="Beta-barrel_TonB"/>
</dbReference>
<dbReference type="InterPro" id="IPR039426">
    <property type="entry name" value="TonB-dep_rcpt-like"/>
</dbReference>
<evidence type="ECO:0000256" key="9">
    <source>
        <dbReference type="ARBA" id="ARBA00023065"/>
    </source>
</evidence>
<keyword evidence="11 14" id="KW-0472">Membrane</keyword>
<dbReference type="InterPro" id="IPR036942">
    <property type="entry name" value="Beta-barrel_TonB_sf"/>
</dbReference>
<evidence type="ECO:0000256" key="13">
    <source>
        <dbReference type="ARBA" id="ARBA00023237"/>
    </source>
</evidence>
<evidence type="ECO:0000256" key="6">
    <source>
        <dbReference type="ARBA" id="ARBA00022692"/>
    </source>
</evidence>
<comment type="subcellular location">
    <subcellularLocation>
        <location evidence="1 14">Cell outer membrane</location>
        <topology evidence="1 14">Multi-pass membrane protein</topology>
    </subcellularLocation>
</comment>
<keyword evidence="3 14" id="KW-0813">Transport</keyword>
<evidence type="ECO:0000256" key="1">
    <source>
        <dbReference type="ARBA" id="ARBA00004571"/>
    </source>
</evidence>
<dbReference type="PANTHER" id="PTHR32552:SF89">
    <property type="entry name" value="CATECHOLATE SIDEROPHORE RECEPTOR FIU"/>
    <property type="match status" value="1"/>
</dbReference>
<evidence type="ECO:0000259" key="18">
    <source>
        <dbReference type="Pfam" id="PF07715"/>
    </source>
</evidence>
<feature type="chain" id="PRO_5045646849" evidence="16">
    <location>
        <begin position="28"/>
        <end position="760"/>
    </location>
</feature>
<dbReference type="Pfam" id="PF07715">
    <property type="entry name" value="Plug"/>
    <property type="match status" value="1"/>
</dbReference>
<evidence type="ECO:0000313" key="19">
    <source>
        <dbReference type="EMBL" id="MDT9001136.1"/>
    </source>
</evidence>
<name>A0ABU3PF10_9BURK</name>
<keyword evidence="5" id="KW-0410">Iron transport</keyword>
<reference evidence="19" key="1">
    <citation type="submission" date="2023-09" db="EMBL/GenBank/DDBJ databases">
        <title>Paucibacter sp. APW11 Genome sequencing and assembly.</title>
        <authorList>
            <person name="Kim I."/>
        </authorList>
    </citation>
    <scope>NUCLEOTIDE SEQUENCE</scope>
    <source>
        <strain evidence="19">APW11</strain>
    </source>
</reference>